<feature type="compositionally biased region" description="Polar residues" evidence="1">
    <location>
        <begin position="315"/>
        <end position="331"/>
    </location>
</feature>
<protein>
    <submittedName>
        <fullName evidence="2">Uncharacterized protein</fullName>
    </submittedName>
</protein>
<feature type="region of interest" description="Disordered" evidence="1">
    <location>
        <begin position="430"/>
        <end position="457"/>
    </location>
</feature>
<dbReference type="OrthoDB" id="298344at2759"/>
<evidence type="ECO:0000313" key="2">
    <source>
        <dbReference type="EMBL" id="KAJ8450332.1"/>
    </source>
</evidence>
<feature type="region of interest" description="Disordered" evidence="1">
    <location>
        <begin position="477"/>
        <end position="504"/>
    </location>
</feature>
<proteinExistence type="predicted"/>
<dbReference type="PANTHER" id="PTHR34194:SF2">
    <property type="entry name" value="F14J8.16 PROTEIN"/>
    <property type="match status" value="1"/>
</dbReference>
<feature type="region of interest" description="Disordered" evidence="1">
    <location>
        <begin position="247"/>
        <end position="366"/>
    </location>
</feature>
<feature type="compositionally biased region" description="Polar residues" evidence="1">
    <location>
        <begin position="255"/>
        <end position="270"/>
    </location>
</feature>
<feature type="compositionally biased region" description="Low complexity" evidence="1">
    <location>
        <begin position="492"/>
        <end position="504"/>
    </location>
</feature>
<feature type="region of interest" description="Disordered" evidence="1">
    <location>
        <begin position="188"/>
        <end position="212"/>
    </location>
</feature>
<dbReference type="PANTHER" id="PTHR34194">
    <property type="entry name" value="F14J8.16 PROTEIN"/>
    <property type="match status" value="1"/>
</dbReference>
<keyword evidence="3" id="KW-1185">Reference proteome</keyword>
<feature type="compositionally biased region" description="Low complexity" evidence="1">
    <location>
        <begin position="437"/>
        <end position="449"/>
    </location>
</feature>
<accession>A0A9Q1KXE5</accession>
<evidence type="ECO:0000256" key="1">
    <source>
        <dbReference type="SAM" id="MobiDB-lite"/>
    </source>
</evidence>
<feature type="compositionally biased region" description="Polar residues" evidence="1">
    <location>
        <begin position="292"/>
        <end position="303"/>
    </location>
</feature>
<comment type="caution">
    <text evidence="2">The sequence shown here is derived from an EMBL/GenBank/DDBJ whole genome shotgun (WGS) entry which is preliminary data.</text>
</comment>
<dbReference type="EMBL" id="JAKOGI010000016">
    <property type="protein sequence ID" value="KAJ8450332.1"/>
    <property type="molecule type" value="Genomic_DNA"/>
</dbReference>
<dbReference type="Proteomes" id="UP001153076">
    <property type="component" value="Unassembled WGS sequence"/>
</dbReference>
<reference evidence="2" key="1">
    <citation type="submission" date="2022-04" db="EMBL/GenBank/DDBJ databases">
        <title>Carnegiea gigantea Genome sequencing and assembly v2.</title>
        <authorList>
            <person name="Copetti D."/>
            <person name="Sanderson M.J."/>
            <person name="Burquez A."/>
            <person name="Wojciechowski M.F."/>
        </authorList>
    </citation>
    <scope>NUCLEOTIDE SEQUENCE</scope>
    <source>
        <strain evidence="2">SGP5-SGP5p</strain>
        <tissue evidence="2">Aerial part</tissue>
    </source>
</reference>
<name>A0A9Q1KXE5_9CARY</name>
<gene>
    <name evidence="2" type="ORF">Cgig2_004789</name>
</gene>
<sequence length="689" mass="76715">MPASRRKSLNFEGADYKLDVDMARWRKERCKGGVKHRVTFDCVDGKVDEAYIILVDRLLGSSDLKMEKDEDDSTYVAFLENLKERGNSYILGVALEHGVLFPLEYEANGDSPDDLNRETFRSCSGSLIQESRSLGVNSDLEAGMKNFGSLKEDTLIRKRSRSSIDWILKSDVKHSDSGKENTQMNALKKNPVSKPGEEVGYLSCQDPRSNSRADTVKDSYGVFISGLKVKGGSVFYEYGDGKQVSYMESDRQKSTDVQNEPSKTVFTAQIPSSRPPVPAPTPSQTASIPRAPTSTCPHTSRSLTAKDSHKVANRLSETASRTQIPTRSLTQSPTPNPRAPASTTTRTPMASVGCSSGQDHRSNSRAATTNRSCVVFVCGLEANRESDYEYGNRNQLYYKEGYQQRSTYVQNRPLETAPTMQIPILRAPTLSPTSCQTTSTSAPTRATPTKSLTAKGHDNVQNKTSATVCKAQILISKPPTRSPIQPAPAPTSTPRTSTSSLPPITRTSIVTDRCDMFAEFSKTLKIKENANRRTRPWFLEKLEHICRKPYEQKEYEDLLEKVNVRKPIVRHKETRGGDYTTTGEMGKSYLDNHPDLDDEINKVRSDPNKVLNLLRGMSPMGFQCLGNTLLVWKLCSDLPRGFSQGDAWICAEMPMSHQVSAVLWLKVHNTGLRNKQSTMLLEDHIRTCI</sequence>
<organism evidence="2 3">
    <name type="scientific">Carnegiea gigantea</name>
    <dbReference type="NCBI Taxonomy" id="171969"/>
    <lineage>
        <taxon>Eukaryota</taxon>
        <taxon>Viridiplantae</taxon>
        <taxon>Streptophyta</taxon>
        <taxon>Embryophyta</taxon>
        <taxon>Tracheophyta</taxon>
        <taxon>Spermatophyta</taxon>
        <taxon>Magnoliopsida</taxon>
        <taxon>eudicotyledons</taxon>
        <taxon>Gunneridae</taxon>
        <taxon>Pentapetalae</taxon>
        <taxon>Caryophyllales</taxon>
        <taxon>Cactineae</taxon>
        <taxon>Cactaceae</taxon>
        <taxon>Cactoideae</taxon>
        <taxon>Echinocereeae</taxon>
        <taxon>Carnegiea</taxon>
    </lineage>
</organism>
<feature type="compositionally biased region" description="Low complexity" evidence="1">
    <location>
        <begin position="339"/>
        <end position="348"/>
    </location>
</feature>
<evidence type="ECO:0000313" key="3">
    <source>
        <dbReference type="Proteomes" id="UP001153076"/>
    </source>
</evidence>
<dbReference type="AlphaFoldDB" id="A0A9Q1KXE5"/>